<gene>
    <name evidence="1" type="ORF">NPIL_490521</name>
</gene>
<keyword evidence="2" id="KW-1185">Reference proteome</keyword>
<proteinExistence type="predicted"/>
<reference evidence="1" key="1">
    <citation type="submission" date="2020-08" db="EMBL/GenBank/DDBJ databases">
        <title>Multicomponent nature underlies the extraordinary mechanical properties of spider dragline silk.</title>
        <authorList>
            <person name="Kono N."/>
            <person name="Nakamura H."/>
            <person name="Mori M."/>
            <person name="Yoshida Y."/>
            <person name="Ohtoshi R."/>
            <person name="Malay A.D."/>
            <person name="Moran D.A.P."/>
            <person name="Tomita M."/>
            <person name="Numata K."/>
            <person name="Arakawa K."/>
        </authorList>
    </citation>
    <scope>NUCLEOTIDE SEQUENCE</scope>
</reference>
<organism evidence="1 2">
    <name type="scientific">Nephila pilipes</name>
    <name type="common">Giant wood spider</name>
    <name type="synonym">Nephila maculata</name>
    <dbReference type="NCBI Taxonomy" id="299642"/>
    <lineage>
        <taxon>Eukaryota</taxon>
        <taxon>Metazoa</taxon>
        <taxon>Ecdysozoa</taxon>
        <taxon>Arthropoda</taxon>
        <taxon>Chelicerata</taxon>
        <taxon>Arachnida</taxon>
        <taxon>Araneae</taxon>
        <taxon>Araneomorphae</taxon>
        <taxon>Entelegynae</taxon>
        <taxon>Araneoidea</taxon>
        <taxon>Nephilidae</taxon>
        <taxon>Nephila</taxon>
    </lineage>
</organism>
<evidence type="ECO:0000313" key="2">
    <source>
        <dbReference type="Proteomes" id="UP000887013"/>
    </source>
</evidence>
<sequence length="132" mass="15174">MSKDDLGVFLYYRKDNEDFIRPIILPPKVTVGEIVVVGADYKMRIIWPLGRITEIIPDDNETCCSSCLHQCFSKKVCFNKDSKKDSSFKPDAVSENDFYLGRSTYGIISDFADVARIYLSQYKFDETELSNM</sequence>
<comment type="caution">
    <text evidence="1">The sequence shown here is derived from an EMBL/GenBank/DDBJ whole genome shotgun (WGS) entry which is preliminary data.</text>
</comment>
<dbReference type="EMBL" id="BMAW01047527">
    <property type="protein sequence ID" value="GFS61365.1"/>
    <property type="molecule type" value="Genomic_DNA"/>
</dbReference>
<dbReference type="Proteomes" id="UP000887013">
    <property type="component" value="Unassembled WGS sequence"/>
</dbReference>
<evidence type="ECO:0008006" key="3">
    <source>
        <dbReference type="Google" id="ProtNLM"/>
    </source>
</evidence>
<dbReference type="AlphaFoldDB" id="A0A8X6K3G1"/>
<accession>A0A8X6K3G1</accession>
<name>A0A8X6K3G1_NEPPI</name>
<evidence type="ECO:0000313" key="1">
    <source>
        <dbReference type="EMBL" id="GFS61365.1"/>
    </source>
</evidence>
<protein>
    <recommendedName>
        <fullName evidence="3">DUF5641 domain-containing protein</fullName>
    </recommendedName>
</protein>